<dbReference type="InterPro" id="IPR011066">
    <property type="entry name" value="MscS_channel_C_sf"/>
</dbReference>
<dbReference type="Pfam" id="PF00924">
    <property type="entry name" value="MS_channel_2nd"/>
    <property type="match status" value="1"/>
</dbReference>
<evidence type="ECO:0000313" key="11">
    <source>
        <dbReference type="EMBL" id="RFM29022.1"/>
    </source>
</evidence>
<feature type="transmembrane region" description="Helical" evidence="8">
    <location>
        <begin position="611"/>
        <end position="632"/>
    </location>
</feature>
<keyword evidence="4 8" id="KW-0812">Transmembrane</keyword>
<evidence type="ECO:0000259" key="9">
    <source>
        <dbReference type="Pfam" id="PF00924"/>
    </source>
</evidence>
<dbReference type="GO" id="GO:0008381">
    <property type="term" value="F:mechanosensitive monoatomic ion channel activity"/>
    <property type="evidence" value="ECO:0007669"/>
    <property type="project" value="UniProtKB-ARBA"/>
</dbReference>
<dbReference type="Gene3D" id="2.30.30.60">
    <property type="match status" value="1"/>
</dbReference>
<feature type="transmembrane region" description="Helical" evidence="8">
    <location>
        <begin position="332"/>
        <end position="349"/>
    </location>
</feature>
<comment type="similarity">
    <text evidence="2">Belongs to the MscS (TC 1.A.23) family.</text>
</comment>
<reference evidence="11 12" key="1">
    <citation type="submission" date="2018-08" db="EMBL/GenBank/DDBJ databases">
        <title>Chitinophagaceae sp. K23C18032701, a novel bacterium isolated from forest soil.</title>
        <authorList>
            <person name="Wang C."/>
        </authorList>
    </citation>
    <scope>NUCLEOTIDE SEQUENCE [LARGE SCALE GENOMIC DNA]</scope>
    <source>
        <strain evidence="11 12">K23C18032701</strain>
    </source>
</reference>
<organism evidence="11 12">
    <name type="scientific">Deminuibacter soli</name>
    <dbReference type="NCBI Taxonomy" id="2291815"/>
    <lineage>
        <taxon>Bacteria</taxon>
        <taxon>Pseudomonadati</taxon>
        <taxon>Bacteroidota</taxon>
        <taxon>Chitinophagia</taxon>
        <taxon>Chitinophagales</taxon>
        <taxon>Chitinophagaceae</taxon>
        <taxon>Deminuibacter</taxon>
    </lineage>
</organism>
<protein>
    <submittedName>
        <fullName evidence="11">Mechanosensitive ion channel protein</fullName>
    </submittedName>
</protein>
<dbReference type="EMBL" id="QTJU01000002">
    <property type="protein sequence ID" value="RFM29022.1"/>
    <property type="molecule type" value="Genomic_DNA"/>
</dbReference>
<evidence type="ECO:0000313" key="12">
    <source>
        <dbReference type="Proteomes" id="UP000261284"/>
    </source>
</evidence>
<feature type="transmembrane region" description="Helical" evidence="8">
    <location>
        <begin position="514"/>
        <end position="542"/>
    </location>
</feature>
<evidence type="ECO:0000259" key="10">
    <source>
        <dbReference type="Pfam" id="PF21082"/>
    </source>
</evidence>
<dbReference type="AlphaFoldDB" id="A0A3E1NM88"/>
<dbReference type="PANTHER" id="PTHR30347">
    <property type="entry name" value="POTASSIUM CHANNEL RELATED"/>
    <property type="match status" value="1"/>
</dbReference>
<dbReference type="GO" id="GO:0005886">
    <property type="term" value="C:plasma membrane"/>
    <property type="evidence" value="ECO:0007669"/>
    <property type="project" value="UniProtKB-SubCell"/>
</dbReference>
<dbReference type="SUPFAM" id="SSF50182">
    <property type="entry name" value="Sm-like ribonucleoproteins"/>
    <property type="match status" value="1"/>
</dbReference>
<dbReference type="InterPro" id="IPR011014">
    <property type="entry name" value="MscS_channel_TM-2"/>
</dbReference>
<evidence type="ECO:0000256" key="4">
    <source>
        <dbReference type="ARBA" id="ARBA00022692"/>
    </source>
</evidence>
<comment type="caution">
    <text evidence="11">The sequence shown here is derived from an EMBL/GenBank/DDBJ whole genome shotgun (WGS) entry which is preliminary data.</text>
</comment>
<feature type="transmembrane region" description="Helical" evidence="8">
    <location>
        <begin position="425"/>
        <end position="445"/>
    </location>
</feature>
<feature type="region of interest" description="Disordered" evidence="7">
    <location>
        <begin position="869"/>
        <end position="895"/>
    </location>
</feature>
<feature type="transmembrane region" description="Helical" evidence="8">
    <location>
        <begin position="653"/>
        <end position="674"/>
    </location>
</feature>
<accession>A0A3E1NM88</accession>
<feature type="transmembrane region" description="Helical" evidence="8">
    <location>
        <begin position="680"/>
        <end position="703"/>
    </location>
</feature>
<dbReference type="InterPro" id="IPR023408">
    <property type="entry name" value="MscS_beta-dom_sf"/>
</dbReference>
<dbReference type="SUPFAM" id="SSF82861">
    <property type="entry name" value="Mechanosensitive channel protein MscS (YggB), transmembrane region"/>
    <property type="match status" value="1"/>
</dbReference>
<keyword evidence="5 8" id="KW-1133">Transmembrane helix</keyword>
<evidence type="ECO:0000256" key="7">
    <source>
        <dbReference type="SAM" id="MobiDB-lite"/>
    </source>
</evidence>
<keyword evidence="3" id="KW-1003">Cell membrane</keyword>
<feature type="transmembrane region" description="Helical" evidence="8">
    <location>
        <begin position="370"/>
        <end position="390"/>
    </location>
</feature>
<dbReference type="Gene3D" id="3.30.70.100">
    <property type="match status" value="1"/>
</dbReference>
<comment type="subcellular location">
    <subcellularLocation>
        <location evidence="1">Cell membrane</location>
        <topology evidence="1">Multi-pass membrane protein</topology>
    </subcellularLocation>
</comment>
<dbReference type="SUPFAM" id="SSF82689">
    <property type="entry name" value="Mechanosensitive channel protein MscS (YggB), C-terminal domain"/>
    <property type="match status" value="1"/>
</dbReference>
<feature type="domain" description="Mechanosensitive ion channel MscS" evidence="9">
    <location>
        <begin position="697"/>
        <end position="763"/>
    </location>
</feature>
<dbReference type="Proteomes" id="UP000261284">
    <property type="component" value="Unassembled WGS sequence"/>
</dbReference>
<feature type="transmembrane region" description="Helical" evidence="8">
    <location>
        <begin position="451"/>
        <end position="468"/>
    </location>
</feature>
<feature type="transmembrane region" description="Helical" evidence="8">
    <location>
        <begin position="480"/>
        <end position="502"/>
    </location>
</feature>
<dbReference type="Pfam" id="PF21082">
    <property type="entry name" value="MS_channel_3rd"/>
    <property type="match status" value="1"/>
</dbReference>
<evidence type="ECO:0000256" key="5">
    <source>
        <dbReference type="ARBA" id="ARBA00022989"/>
    </source>
</evidence>
<evidence type="ECO:0000256" key="8">
    <source>
        <dbReference type="SAM" id="Phobius"/>
    </source>
</evidence>
<sequence>MVTLTVNNISKFKYKIRKRMAAQHRGFLYHIMANLRLLMPVFLLLCCLPLAAQIQDSLPNQDSIIKVRDSLIRQRDSLNAQSTKDTAPGNFLKKIQKVIENARTSSVADLREDKTRMLQTEIFEAIKKTEQKAKAYMKAGIDTSGINTELANIKAWHALAGDGVFTNRGTSQTHRNLNTTFNLLSILYYRANVRKTELDIFQRKLARFHYEIDSLSSDNSLFIMSPDSATARKYVERLVVTAYEVAPVDSSLKTAITNVEVLQNALNYEVYKLAASLDEVELYQRSISQKTFSREFSNLWVPSTYNRPMQQIIRYSYAKSLLTLKFYVNNNTGKIFLLLLLIAVASIYLRSLKKIYTERELMRNDLSGQLVLRYPVLSAVMIVLNLFQFLFPAPPFVFNAILWVLSAIALHIIFRGFISKYWMRVWLLLLVLFVAACADNLILQASRTERWWMLLLALAGLLTGTIALMKGPKKDLREQWIVYAIGLMTVLQCCAVIANIWGRYNLAKTLLTSSYFNVIIAIMFLWTVRLINEALSLAFSVYNGQERKLFYINFERVGRQAPPLFYLLLIVGWFILFGRNFYAFRLISDPFKTFLAAERSVGSYTFSIDSLLIFVLIMGISVITSRIVSYFASDKQPSGGKPQKEGRTGLGSWLLLVRISIISIGLFFAFAAAGLSLDKITLVLGALGVGVGLGLQTLVNSLVSGLIIAFEKPVNVGDVVEIGGQGGTMKSIGFRSSIITTWDGADLIMPNGDLLSSHLINWTSGGSKRRMNILMGVAYNTDLEKARTLLLQLLSADERIMKYPEPIVQFEAFNNSSIDIKILFWVRQLRDAFTVRSDTIATINEHFKKNDISIPFPQQDIHIHRISNTVDKPAPAPPPAKPGSEPLSRDMGVKE</sequence>
<dbReference type="InterPro" id="IPR010920">
    <property type="entry name" value="LSM_dom_sf"/>
</dbReference>
<evidence type="ECO:0000256" key="6">
    <source>
        <dbReference type="ARBA" id="ARBA00023136"/>
    </source>
</evidence>
<gene>
    <name evidence="11" type="ORF">DXN05_09670</name>
</gene>
<dbReference type="InterPro" id="IPR049278">
    <property type="entry name" value="MS_channel_C"/>
</dbReference>
<dbReference type="InterPro" id="IPR052702">
    <property type="entry name" value="MscS-like_channel"/>
</dbReference>
<feature type="domain" description="Mechanosensitive ion channel MscS C-terminal" evidence="10">
    <location>
        <begin position="776"/>
        <end position="854"/>
    </location>
</feature>
<keyword evidence="6 8" id="KW-0472">Membrane</keyword>
<dbReference type="PANTHER" id="PTHR30347:SF1">
    <property type="entry name" value="MECHANOSENSITIVE CHANNEL MSCK"/>
    <property type="match status" value="1"/>
</dbReference>
<evidence type="ECO:0000256" key="3">
    <source>
        <dbReference type="ARBA" id="ARBA00022475"/>
    </source>
</evidence>
<feature type="transmembrane region" description="Helical" evidence="8">
    <location>
        <begin position="563"/>
        <end position="582"/>
    </location>
</feature>
<feature type="transmembrane region" description="Helical" evidence="8">
    <location>
        <begin position="396"/>
        <end position="418"/>
    </location>
</feature>
<name>A0A3E1NM88_9BACT</name>
<keyword evidence="12" id="KW-1185">Reference proteome</keyword>
<proteinExistence type="inferred from homology"/>
<dbReference type="InterPro" id="IPR006685">
    <property type="entry name" value="MscS_channel_2nd"/>
</dbReference>
<evidence type="ECO:0000256" key="1">
    <source>
        <dbReference type="ARBA" id="ARBA00004651"/>
    </source>
</evidence>
<dbReference type="Gene3D" id="1.10.287.1260">
    <property type="match status" value="1"/>
</dbReference>
<evidence type="ECO:0000256" key="2">
    <source>
        <dbReference type="ARBA" id="ARBA00008017"/>
    </source>
</evidence>